<dbReference type="PANTHER" id="PTHR45708">
    <property type="entry name" value="ENDOCHITINASE"/>
    <property type="match status" value="1"/>
</dbReference>
<feature type="signal peptide" evidence="1">
    <location>
        <begin position="1"/>
        <end position="29"/>
    </location>
</feature>
<dbReference type="Gene3D" id="3.20.20.80">
    <property type="entry name" value="Glycosidases"/>
    <property type="match status" value="1"/>
</dbReference>
<reference evidence="2" key="2">
    <citation type="submission" date="2021-12" db="EMBL/GenBank/DDBJ databases">
        <title>Resequencing data analysis of finger millet.</title>
        <authorList>
            <person name="Hatakeyama M."/>
            <person name="Aluri S."/>
            <person name="Balachadran M.T."/>
            <person name="Sivarajan S.R."/>
            <person name="Poveda L."/>
            <person name="Shimizu-Inatsugi R."/>
            <person name="Schlapbach R."/>
            <person name="Sreeman S.M."/>
            <person name="Shimizu K.K."/>
        </authorList>
    </citation>
    <scope>NUCLEOTIDE SEQUENCE</scope>
</reference>
<proteinExistence type="predicted"/>
<evidence type="ECO:0000313" key="3">
    <source>
        <dbReference type="Proteomes" id="UP001054889"/>
    </source>
</evidence>
<dbReference type="EMBL" id="BQKI01000031">
    <property type="protein sequence ID" value="GJN13061.1"/>
    <property type="molecule type" value="Genomic_DNA"/>
</dbReference>
<evidence type="ECO:0000313" key="2">
    <source>
        <dbReference type="EMBL" id="GJN13061.1"/>
    </source>
</evidence>
<evidence type="ECO:0000256" key="1">
    <source>
        <dbReference type="SAM" id="SignalP"/>
    </source>
</evidence>
<dbReference type="GO" id="GO:0004568">
    <property type="term" value="F:chitinase activity"/>
    <property type="evidence" value="ECO:0007669"/>
    <property type="project" value="TreeGrafter"/>
</dbReference>
<sequence length="267" mass="29422">MALWRTNLKVALAILLSVLICFLAVPSSATPADNRTGQVTVFWGRHKDEGSLREACDSDTYTTVIISFLNVSGHSRYDLDLSGHPLTGIGNDIKHCQHVGIAVSLSITFDGSKNTLPTNQSALNLSDHIWNAYLGSSGKGHLDVLARELAKRSIRGKTLHLTATPRCNFPGSLTTGIFERIHVRYYGDHAGNCDNWDDWADGYPSSRIFLGLPASPEAVKEGYLYPKSLYYGILPVAQMSANYGGVMIWDRFYDRASSYSSCVNRWA</sequence>
<feature type="chain" id="PRO_5043528798" description="GH18 domain-containing protein" evidence="1">
    <location>
        <begin position="30"/>
        <end position="267"/>
    </location>
</feature>
<dbReference type="GO" id="GO:0005576">
    <property type="term" value="C:extracellular region"/>
    <property type="evidence" value="ECO:0007669"/>
    <property type="project" value="TreeGrafter"/>
</dbReference>
<evidence type="ECO:0008006" key="4">
    <source>
        <dbReference type="Google" id="ProtNLM"/>
    </source>
</evidence>
<reference evidence="2" key="1">
    <citation type="journal article" date="2018" name="DNA Res.">
        <title>Multiple hybrid de novo genome assembly of finger millet, an orphan allotetraploid crop.</title>
        <authorList>
            <person name="Hatakeyama M."/>
            <person name="Aluri S."/>
            <person name="Balachadran M.T."/>
            <person name="Sivarajan S.R."/>
            <person name="Patrignani A."/>
            <person name="Gruter S."/>
            <person name="Poveda L."/>
            <person name="Shimizu-Inatsugi R."/>
            <person name="Baeten J."/>
            <person name="Francoijs K.J."/>
            <person name="Nataraja K.N."/>
            <person name="Reddy Y.A.N."/>
            <person name="Phadnis S."/>
            <person name="Ravikumar R.L."/>
            <person name="Schlapbach R."/>
            <person name="Sreeman S.M."/>
            <person name="Shimizu K.K."/>
        </authorList>
    </citation>
    <scope>NUCLEOTIDE SEQUENCE</scope>
</reference>
<dbReference type="InterPro" id="IPR050542">
    <property type="entry name" value="Glycosyl_Hydrlase18_Chitinase"/>
</dbReference>
<dbReference type="AlphaFoldDB" id="A0AAV5DS42"/>
<gene>
    <name evidence="2" type="primary">ga31394</name>
    <name evidence="2" type="ORF">PR202_ga31394</name>
</gene>
<protein>
    <recommendedName>
        <fullName evidence="4">GH18 domain-containing protein</fullName>
    </recommendedName>
</protein>
<comment type="caution">
    <text evidence="2">The sequence shown here is derived from an EMBL/GenBank/DDBJ whole genome shotgun (WGS) entry which is preliminary data.</text>
</comment>
<organism evidence="2 3">
    <name type="scientific">Eleusine coracana subsp. coracana</name>
    <dbReference type="NCBI Taxonomy" id="191504"/>
    <lineage>
        <taxon>Eukaryota</taxon>
        <taxon>Viridiplantae</taxon>
        <taxon>Streptophyta</taxon>
        <taxon>Embryophyta</taxon>
        <taxon>Tracheophyta</taxon>
        <taxon>Spermatophyta</taxon>
        <taxon>Magnoliopsida</taxon>
        <taxon>Liliopsida</taxon>
        <taxon>Poales</taxon>
        <taxon>Poaceae</taxon>
        <taxon>PACMAD clade</taxon>
        <taxon>Chloridoideae</taxon>
        <taxon>Cynodonteae</taxon>
        <taxon>Eleusininae</taxon>
        <taxon>Eleusine</taxon>
    </lineage>
</organism>
<dbReference type="InterPro" id="IPR017853">
    <property type="entry name" value="GH"/>
</dbReference>
<keyword evidence="1" id="KW-0732">Signal</keyword>
<dbReference type="SUPFAM" id="SSF51445">
    <property type="entry name" value="(Trans)glycosidases"/>
    <property type="match status" value="1"/>
</dbReference>
<keyword evidence="3" id="KW-1185">Reference proteome</keyword>
<dbReference type="Proteomes" id="UP001054889">
    <property type="component" value="Unassembled WGS sequence"/>
</dbReference>
<accession>A0AAV5DS42</accession>
<dbReference type="PANTHER" id="PTHR45708:SF23">
    <property type="entry name" value="GH18 DOMAIN-CONTAINING PROTEIN"/>
    <property type="match status" value="1"/>
</dbReference>
<name>A0AAV5DS42_ELECO</name>